<dbReference type="PANTHER" id="PTHR24043">
    <property type="entry name" value="SCAVENGER RECEPTOR CLASS F"/>
    <property type="match status" value="1"/>
</dbReference>
<keyword evidence="3" id="KW-0418">Kinase</keyword>
<dbReference type="GO" id="GO:0030169">
    <property type="term" value="F:low-density lipoprotein particle binding"/>
    <property type="evidence" value="ECO:0007669"/>
    <property type="project" value="TreeGrafter"/>
</dbReference>
<gene>
    <name evidence="3" type="ORF">HOLleu_04586</name>
</gene>
<feature type="chain" id="PRO_5040401796" evidence="2">
    <location>
        <begin position="29"/>
        <end position="365"/>
    </location>
</feature>
<evidence type="ECO:0000256" key="1">
    <source>
        <dbReference type="ARBA" id="ARBA00022536"/>
    </source>
</evidence>
<keyword evidence="2" id="KW-0732">Signal</keyword>
<dbReference type="GO" id="GO:0007157">
    <property type="term" value="P:heterophilic cell-cell adhesion via plasma membrane cell adhesion molecules"/>
    <property type="evidence" value="ECO:0007669"/>
    <property type="project" value="TreeGrafter"/>
</dbReference>
<reference evidence="3" key="1">
    <citation type="submission" date="2021-10" db="EMBL/GenBank/DDBJ databases">
        <title>Tropical sea cucumber genome reveals ecological adaptation and Cuvierian tubules defense mechanism.</title>
        <authorList>
            <person name="Chen T."/>
        </authorList>
    </citation>
    <scope>NUCLEOTIDE SEQUENCE</scope>
    <source>
        <strain evidence="3">Nanhai2018</strain>
        <tissue evidence="3">Muscle</tissue>
    </source>
</reference>
<keyword evidence="1" id="KW-0245">EGF-like domain</keyword>
<dbReference type="InterPro" id="IPR042635">
    <property type="entry name" value="MEGF10/SREC1/2-like"/>
</dbReference>
<dbReference type="GO" id="GO:0016301">
    <property type="term" value="F:kinase activity"/>
    <property type="evidence" value="ECO:0007669"/>
    <property type="project" value="UniProtKB-KW"/>
</dbReference>
<dbReference type="GO" id="GO:0005044">
    <property type="term" value="F:scavenger receptor activity"/>
    <property type="evidence" value="ECO:0007669"/>
    <property type="project" value="InterPro"/>
</dbReference>
<dbReference type="PANTHER" id="PTHR24043:SF0">
    <property type="entry name" value="SCAVENGER RECEPTOR CLASS F MEMBER 1"/>
    <property type="match status" value="1"/>
</dbReference>
<dbReference type="EMBL" id="JAIZAY010000001">
    <property type="protein sequence ID" value="KAJ8051133.1"/>
    <property type="molecule type" value="Genomic_DNA"/>
</dbReference>
<organism evidence="3 4">
    <name type="scientific">Holothuria leucospilota</name>
    <name type="common">Black long sea cucumber</name>
    <name type="synonym">Mertensiothuria leucospilota</name>
    <dbReference type="NCBI Taxonomy" id="206669"/>
    <lineage>
        <taxon>Eukaryota</taxon>
        <taxon>Metazoa</taxon>
        <taxon>Echinodermata</taxon>
        <taxon>Eleutherozoa</taxon>
        <taxon>Echinozoa</taxon>
        <taxon>Holothuroidea</taxon>
        <taxon>Aspidochirotacea</taxon>
        <taxon>Aspidochirotida</taxon>
        <taxon>Holothuriidae</taxon>
        <taxon>Holothuria</taxon>
    </lineage>
</organism>
<keyword evidence="3" id="KW-0675">Receptor</keyword>
<feature type="signal peptide" evidence="2">
    <location>
        <begin position="1"/>
        <end position="28"/>
    </location>
</feature>
<dbReference type="GO" id="GO:0016358">
    <property type="term" value="P:dendrite development"/>
    <property type="evidence" value="ECO:0007669"/>
    <property type="project" value="TreeGrafter"/>
</dbReference>
<dbReference type="Gene3D" id="2.170.300.10">
    <property type="entry name" value="Tie2 ligand-binding domain superfamily"/>
    <property type="match status" value="1"/>
</dbReference>
<keyword evidence="3" id="KW-0808">Transferase</keyword>
<evidence type="ECO:0000256" key="2">
    <source>
        <dbReference type="SAM" id="SignalP"/>
    </source>
</evidence>
<protein>
    <submittedName>
        <fullName evidence="3">Tyrosine-protein kinase receptor Tie-1</fullName>
    </submittedName>
</protein>
<dbReference type="AlphaFoldDB" id="A0A9Q1HMF8"/>
<dbReference type="OrthoDB" id="10045365at2759"/>
<sequence>MTRRMADSMKILQVMVVFILWRLPIDEACSPHHGFFAISNKPSKGRNSGDFFMYAIHTDGISSLDEIEFAKDELGLACDISLTGEIRTTYSDLWGCYLQLGMPDEHKESRFGTFTVSHSSGKSVNTFIRRKTKLLDTGGVYTATVYPKTIGSNELAESDDNSIGIVCNHNCQTIEWFKGNRRIMNAGPRLTVNNTEDAGIYTIRRRNRAMKHWFVQIEVIVASCPALYYMNTTTYQCTDRFLSRVCLNGGVPKNEEDACTCPPYYMDSDCGIRVASPPDLFVLADGQRPLYCGDLAGGNAMCQGYLFCAGDLFGCQCFPGWHGNNCDKPCREGKWGIACSLSCPRRNRNCNRYDGIGNESTRFFD</sequence>
<keyword evidence="4" id="KW-1185">Reference proteome</keyword>
<accession>A0A9Q1HMF8</accession>
<evidence type="ECO:0000313" key="4">
    <source>
        <dbReference type="Proteomes" id="UP001152320"/>
    </source>
</evidence>
<name>A0A9Q1HMF8_HOLLE</name>
<dbReference type="GO" id="GO:0016020">
    <property type="term" value="C:membrane"/>
    <property type="evidence" value="ECO:0007669"/>
    <property type="project" value="TreeGrafter"/>
</dbReference>
<proteinExistence type="predicted"/>
<dbReference type="Proteomes" id="UP001152320">
    <property type="component" value="Chromosome 1"/>
</dbReference>
<dbReference type="GO" id="GO:0010976">
    <property type="term" value="P:positive regulation of neuron projection development"/>
    <property type="evidence" value="ECO:0007669"/>
    <property type="project" value="TreeGrafter"/>
</dbReference>
<dbReference type="GO" id="GO:0016322">
    <property type="term" value="P:neuron remodeling"/>
    <property type="evidence" value="ECO:0007669"/>
    <property type="project" value="TreeGrafter"/>
</dbReference>
<evidence type="ECO:0000313" key="3">
    <source>
        <dbReference type="EMBL" id="KAJ8051133.1"/>
    </source>
</evidence>
<comment type="caution">
    <text evidence="3">The sequence shown here is derived from an EMBL/GenBank/DDBJ whole genome shotgun (WGS) entry which is preliminary data.</text>
</comment>